<gene>
    <name evidence="3" type="ORF">CDG60_16475</name>
</gene>
<dbReference type="InterPro" id="IPR000983">
    <property type="entry name" value="Bac_GSPG_pilin"/>
</dbReference>
<dbReference type="RefSeq" id="WP_087512171.1">
    <property type="nucleotide sequence ID" value="NZ_CP032134.1"/>
</dbReference>
<dbReference type="GO" id="GO:0043683">
    <property type="term" value="P:type IV pilus assembly"/>
    <property type="evidence" value="ECO:0007669"/>
    <property type="project" value="InterPro"/>
</dbReference>
<keyword evidence="2" id="KW-0812">Transmembrane</keyword>
<accession>A0A3B7M5R5</accession>
<dbReference type="KEGG" id="achi:CDG60_16475"/>
<evidence type="ECO:0000313" key="3">
    <source>
        <dbReference type="EMBL" id="AXY58013.1"/>
    </source>
</evidence>
<organism evidence="3 4">
    <name type="scientific">Acinetobacter chinensis</name>
    <dbReference type="NCBI Taxonomy" id="2004650"/>
    <lineage>
        <taxon>Bacteria</taxon>
        <taxon>Pseudomonadati</taxon>
        <taxon>Pseudomonadota</taxon>
        <taxon>Gammaproteobacteria</taxon>
        <taxon>Moraxellales</taxon>
        <taxon>Moraxellaceae</taxon>
        <taxon>Acinetobacter</taxon>
    </lineage>
</organism>
<dbReference type="NCBIfam" id="TIGR02532">
    <property type="entry name" value="IV_pilin_GFxxxE"/>
    <property type="match status" value="1"/>
</dbReference>
<dbReference type="AlphaFoldDB" id="A0A3B7M5R5"/>
<keyword evidence="2" id="KW-0472">Membrane</keyword>
<dbReference type="GO" id="GO:0015628">
    <property type="term" value="P:protein secretion by the type II secretion system"/>
    <property type="evidence" value="ECO:0007669"/>
    <property type="project" value="InterPro"/>
</dbReference>
<dbReference type="Gene3D" id="3.30.700.10">
    <property type="entry name" value="Glycoprotein, Type 4 Pilin"/>
    <property type="match status" value="1"/>
</dbReference>
<reference evidence="4" key="1">
    <citation type="submission" date="2018-09" db="EMBL/GenBank/DDBJ databases">
        <title>The complete genome of Acinetobacter sp. strain WCHAc010005.</title>
        <authorList>
            <person name="Hu Y."/>
            <person name="Long H."/>
            <person name="Feng Y."/>
            <person name="Zong Z."/>
        </authorList>
    </citation>
    <scope>NUCLEOTIDE SEQUENCE [LARGE SCALE GENOMIC DNA]</scope>
    <source>
        <strain evidence="4">WCHAc010005</strain>
    </source>
</reference>
<protein>
    <submittedName>
        <fullName evidence="3">Prepilin-type N-terminal cleavage/methylation domain-containing protein</fullName>
    </submittedName>
</protein>
<dbReference type="Pfam" id="PF16732">
    <property type="entry name" value="ComP_DUS"/>
    <property type="match status" value="1"/>
</dbReference>
<dbReference type="PANTHER" id="PTHR30093:SF47">
    <property type="entry name" value="TYPE IV PILUS NON-CORE MINOR PILIN PILE"/>
    <property type="match status" value="1"/>
</dbReference>
<dbReference type="EMBL" id="CP032134">
    <property type="protein sequence ID" value="AXY58013.1"/>
    <property type="molecule type" value="Genomic_DNA"/>
</dbReference>
<evidence type="ECO:0000256" key="1">
    <source>
        <dbReference type="ARBA" id="ARBA00022481"/>
    </source>
</evidence>
<evidence type="ECO:0000256" key="2">
    <source>
        <dbReference type="SAM" id="Phobius"/>
    </source>
</evidence>
<sequence>MPKLKSHGFTLIELMIVVAVVAIITAVAYPSYQQYVKRVKRTEVQSYLMELSHKLTSYKLVNRNYRGVDLAGIGGESVFPDLTQQNYTIVLKDDAGVALGSGAENGTTWLLTAIPANSQTGDGAVTLDHNGQKCWFRGKDSPTATDTCSAWSDK</sequence>
<dbReference type="Pfam" id="PF07963">
    <property type="entry name" value="N_methyl"/>
    <property type="match status" value="1"/>
</dbReference>
<keyword evidence="1" id="KW-0488">Methylation</keyword>
<dbReference type="PRINTS" id="PR00813">
    <property type="entry name" value="BCTERIALGSPG"/>
</dbReference>
<dbReference type="InterPro" id="IPR012902">
    <property type="entry name" value="N_methyl_site"/>
</dbReference>
<proteinExistence type="predicted"/>
<dbReference type="InterPro" id="IPR031982">
    <property type="entry name" value="PilE-like"/>
</dbReference>
<feature type="transmembrane region" description="Helical" evidence="2">
    <location>
        <begin position="12"/>
        <end position="32"/>
    </location>
</feature>
<dbReference type="InterPro" id="IPR045584">
    <property type="entry name" value="Pilin-like"/>
</dbReference>
<evidence type="ECO:0000313" key="4">
    <source>
        <dbReference type="Proteomes" id="UP000263753"/>
    </source>
</evidence>
<dbReference type="Proteomes" id="UP000263753">
    <property type="component" value="Chromosome"/>
</dbReference>
<dbReference type="PANTHER" id="PTHR30093">
    <property type="entry name" value="GENERAL SECRETION PATHWAY PROTEIN G"/>
    <property type="match status" value="1"/>
</dbReference>
<name>A0A3B7M5R5_9GAMM</name>
<keyword evidence="2" id="KW-1133">Transmembrane helix</keyword>
<dbReference type="GO" id="GO:0015627">
    <property type="term" value="C:type II protein secretion system complex"/>
    <property type="evidence" value="ECO:0007669"/>
    <property type="project" value="InterPro"/>
</dbReference>
<dbReference type="PROSITE" id="PS00409">
    <property type="entry name" value="PROKAR_NTER_METHYL"/>
    <property type="match status" value="1"/>
</dbReference>
<dbReference type="SUPFAM" id="SSF54523">
    <property type="entry name" value="Pili subunits"/>
    <property type="match status" value="1"/>
</dbReference>